<keyword evidence="2" id="KW-1185">Reference proteome</keyword>
<name>A0A8K1FLE4_PYTOL</name>
<dbReference type="Proteomes" id="UP000794436">
    <property type="component" value="Unassembled WGS sequence"/>
</dbReference>
<comment type="caution">
    <text evidence="1">The sequence shown here is derived from an EMBL/GenBank/DDBJ whole genome shotgun (WGS) entry which is preliminary data.</text>
</comment>
<dbReference type="AlphaFoldDB" id="A0A8K1FLE4"/>
<dbReference type="Gene3D" id="3.80.10.10">
    <property type="entry name" value="Ribonuclease Inhibitor"/>
    <property type="match status" value="1"/>
</dbReference>
<gene>
    <name evidence="1" type="ORF">Poli38472_005211</name>
</gene>
<organism evidence="1 2">
    <name type="scientific">Pythium oligandrum</name>
    <name type="common">Mycoparasitic fungus</name>
    <dbReference type="NCBI Taxonomy" id="41045"/>
    <lineage>
        <taxon>Eukaryota</taxon>
        <taxon>Sar</taxon>
        <taxon>Stramenopiles</taxon>
        <taxon>Oomycota</taxon>
        <taxon>Peronosporomycetes</taxon>
        <taxon>Pythiales</taxon>
        <taxon>Pythiaceae</taxon>
        <taxon>Pythium</taxon>
    </lineage>
</organism>
<sequence>MPDPQWQPRLDQTEFRSLIQATPALGSLELVFPVRHITEGQQFRCDEVLTDLATHCPQLEAIRLRPELNVPTTIGWKALMAMPRLAHVDVNKLEDETNTSLVDALRLCPMKVHRHIDLQILGLKHPVIWNMLQYLDSQESERIQQLHLSIKLERDEFADGFPHFRLPAVSMRELDDTLARIQAKYGNSITRLHVLVKEMVDNGVSGALLFGCELWINHVEPGKGDKCKFDREIYRMTMG</sequence>
<evidence type="ECO:0000313" key="1">
    <source>
        <dbReference type="EMBL" id="TMW62593.1"/>
    </source>
</evidence>
<accession>A0A8K1FLE4</accession>
<dbReference type="InterPro" id="IPR032675">
    <property type="entry name" value="LRR_dom_sf"/>
</dbReference>
<protein>
    <submittedName>
        <fullName evidence="1">Uncharacterized protein</fullName>
    </submittedName>
</protein>
<reference evidence="1" key="1">
    <citation type="submission" date="2019-03" db="EMBL/GenBank/DDBJ databases">
        <title>Long read genome sequence of the mycoparasitic Pythium oligandrum ATCC 38472 isolated from sugarbeet rhizosphere.</title>
        <authorList>
            <person name="Gaulin E."/>
        </authorList>
    </citation>
    <scope>NUCLEOTIDE SEQUENCE</scope>
    <source>
        <strain evidence="1">ATCC 38472_TT</strain>
    </source>
</reference>
<dbReference type="EMBL" id="SPLM01000073">
    <property type="protein sequence ID" value="TMW62593.1"/>
    <property type="molecule type" value="Genomic_DNA"/>
</dbReference>
<evidence type="ECO:0000313" key="2">
    <source>
        <dbReference type="Proteomes" id="UP000794436"/>
    </source>
</evidence>
<proteinExistence type="predicted"/>